<gene>
    <name evidence="4" type="ORF">EDM21_16805</name>
</gene>
<feature type="transmembrane region" description="Helical" evidence="3">
    <location>
        <begin position="69"/>
        <end position="92"/>
    </location>
</feature>
<dbReference type="EMBL" id="RHLK01000010">
    <property type="protein sequence ID" value="MVP01159.1"/>
    <property type="molecule type" value="Genomic_DNA"/>
</dbReference>
<dbReference type="PANTHER" id="PTHR41386:SF1">
    <property type="entry name" value="MEMBRANE PROTEIN"/>
    <property type="match status" value="1"/>
</dbReference>
<sequence>MESEKSTDDIKSEELLLKELEKYPEKKLSKHDVYRVSQMVHEYQGKIKSYLYEQQEKKADRWDRIADKVAIAVGSWWFLIIFGSIIFAWIFINNERNSLFILSFALTILSFYQSTMIQMSQNRQATKDKQEQMLDIAINYKAEQENLEIQQHLVELEKRLHIMESSLTSINRNQRRTRHLPKSPRAKRSHRTRSD</sequence>
<comment type="caution">
    <text evidence="4">The sequence shown here is derived from an EMBL/GenBank/DDBJ whole genome shotgun (WGS) entry which is preliminary data.</text>
</comment>
<keyword evidence="3" id="KW-0472">Membrane</keyword>
<feature type="transmembrane region" description="Helical" evidence="3">
    <location>
        <begin position="98"/>
        <end position="117"/>
    </location>
</feature>
<dbReference type="PANTHER" id="PTHR41386">
    <property type="entry name" value="INTEGRAL MEMBRANE PROTEIN-RELATED"/>
    <property type="match status" value="1"/>
</dbReference>
<evidence type="ECO:0000313" key="4">
    <source>
        <dbReference type="EMBL" id="MVP01159.1"/>
    </source>
</evidence>
<name>A0A7X3FKH4_9BACL</name>
<keyword evidence="3" id="KW-1133">Transmembrane helix</keyword>
<evidence type="ECO:0000256" key="2">
    <source>
        <dbReference type="SAM" id="MobiDB-lite"/>
    </source>
</evidence>
<accession>A0A7X3FKH4</accession>
<keyword evidence="3" id="KW-0812">Transmembrane</keyword>
<evidence type="ECO:0000256" key="3">
    <source>
        <dbReference type="SAM" id="Phobius"/>
    </source>
</evidence>
<evidence type="ECO:0000313" key="5">
    <source>
        <dbReference type="Proteomes" id="UP000490800"/>
    </source>
</evidence>
<feature type="region of interest" description="Disordered" evidence="2">
    <location>
        <begin position="173"/>
        <end position="195"/>
    </location>
</feature>
<dbReference type="OrthoDB" id="9795736at2"/>
<dbReference type="InterPro" id="IPR010406">
    <property type="entry name" value="DUF1003"/>
</dbReference>
<protein>
    <submittedName>
        <fullName evidence="4">DUF1003 domain-containing protein</fullName>
    </submittedName>
</protein>
<proteinExistence type="predicted"/>
<dbReference type="AlphaFoldDB" id="A0A7X3FKH4"/>
<reference evidence="4 5" key="1">
    <citation type="journal article" date="2019" name="Microorganisms">
        <title>Paenibacillus lutrae sp. nov., A Chitinolytic Species Isolated from A River Otter in Castril Natural Park, Granada, Spain.</title>
        <authorList>
            <person name="Rodriguez M."/>
            <person name="Reina J.C."/>
            <person name="Bejar V."/>
            <person name="Llamas I."/>
        </authorList>
    </citation>
    <scope>NUCLEOTIDE SEQUENCE [LARGE SCALE GENOMIC DNA]</scope>
    <source>
        <strain evidence="4 5">N10</strain>
    </source>
</reference>
<feature type="coiled-coil region" evidence="1">
    <location>
        <begin position="139"/>
        <end position="173"/>
    </location>
</feature>
<dbReference type="Proteomes" id="UP000490800">
    <property type="component" value="Unassembled WGS sequence"/>
</dbReference>
<keyword evidence="5" id="KW-1185">Reference proteome</keyword>
<evidence type="ECO:0000256" key="1">
    <source>
        <dbReference type="SAM" id="Coils"/>
    </source>
</evidence>
<dbReference type="Pfam" id="PF06210">
    <property type="entry name" value="DUF1003"/>
    <property type="match status" value="1"/>
</dbReference>
<organism evidence="4 5">
    <name type="scientific">Paenibacillus lutrae</name>
    <dbReference type="NCBI Taxonomy" id="2078573"/>
    <lineage>
        <taxon>Bacteria</taxon>
        <taxon>Bacillati</taxon>
        <taxon>Bacillota</taxon>
        <taxon>Bacilli</taxon>
        <taxon>Bacillales</taxon>
        <taxon>Paenibacillaceae</taxon>
        <taxon>Paenibacillus</taxon>
    </lineage>
</organism>
<dbReference type="RefSeq" id="WP_157337306.1">
    <property type="nucleotide sequence ID" value="NZ_RHLK01000010.1"/>
</dbReference>
<keyword evidence="1" id="KW-0175">Coiled coil</keyword>